<dbReference type="AlphaFoldDB" id="T0L878"/>
<protein>
    <submittedName>
        <fullName evidence="1">Uncharacterized protein</fullName>
    </submittedName>
</protein>
<gene>
    <name evidence="1" type="ORF">CGLO_12969</name>
</gene>
<accession>T0L878</accession>
<sequence>MTAPIKSQRRPAAIAAK</sequence>
<evidence type="ECO:0000313" key="1">
    <source>
        <dbReference type="EMBL" id="EQB47851.1"/>
    </source>
</evidence>
<dbReference type="HOGENOM" id="CLU_3431982_0_0_1"/>
<dbReference type="Proteomes" id="UP000015530">
    <property type="component" value="Unassembled WGS sequence"/>
</dbReference>
<name>T0L878_COLGC</name>
<comment type="caution">
    <text evidence="1">The sequence shown here is derived from an EMBL/GenBank/DDBJ whole genome shotgun (WGS) entry which is preliminary data.</text>
</comment>
<evidence type="ECO:0000313" key="2">
    <source>
        <dbReference type="Proteomes" id="UP000015530"/>
    </source>
</evidence>
<proteinExistence type="predicted"/>
<dbReference type="EMBL" id="AMYD01002803">
    <property type="protein sequence ID" value="EQB47851.1"/>
    <property type="molecule type" value="Genomic_DNA"/>
</dbReference>
<reference evidence="2" key="1">
    <citation type="journal article" date="2013" name="Mol. Plant Microbe Interact.">
        <title>Global aspects of pacC regulation of pathogenicity genes in Colletotrichum gloeosporioides as revealed by transcriptome analysis.</title>
        <authorList>
            <person name="Alkan N."/>
            <person name="Meng X."/>
            <person name="Friedlander G."/>
            <person name="Reuveni E."/>
            <person name="Sukno S."/>
            <person name="Sherman A."/>
            <person name="Thon M."/>
            <person name="Fluhr R."/>
            <person name="Prusky D."/>
        </authorList>
    </citation>
    <scope>NUCLEOTIDE SEQUENCE [LARGE SCALE GENOMIC DNA]</scope>
    <source>
        <strain evidence="2">Cg-14</strain>
    </source>
</reference>
<organism evidence="1 2">
    <name type="scientific">Colletotrichum gloeosporioides (strain Cg-14)</name>
    <name type="common">Anthracnose fungus</name>
    <name type="synonym">Glomerella cingulata</name>
    <dbReference type="NCBI Taxonomy" id="1237896"/>
    <lineage>
        <taxon>Eukaryota</taxon>
        <taxon>Fungi</taxon>
        <taxon>Dikarya</taxon>
        <taxon>Ascomycota</taxon>
        <taxon>Pezizomycotina</taxon>
        <taxon>Sordariomycetes</taxon>
        <taxon>Hypocreomycetidae</taxon>
        <taxon>Glomerellales</taxon>
        <taxon>Glomerellaceae</taxon>
        <taxon>Colletotrichum</taxon>
        <taxon>Colletotrichum gloeosporioides species complex</taxon>
    </lineage>
</organism>